<name>A0A0J1ECT2_RHOIS</name>
<evidence type="ECO:0000313" key="2">
    <source>
        <dbReference type="Proteomes" id="UP000036367"/>
    </source>
</evidence>
<evidence type="ECO:0000313" key="1">
    <source>
        <dbReference type="EMBL" id="KLU03349.1"/>
    </source>
</evidence>
<proteinExistence type="predicted"/>
<reference evidence="1" key="1">
    <citation type="submission" date="2015-05" db="EMBL/GenBank/DDBJ databases">
        <title>Permanent draft genome of Rhodopirellula islandicus K833.</title>
        <authorList>
            <person name="Kizina J."/>
            <person name="Richter M."/>
            <person name="Glockner F.O."/>
            <person name="Harder J."/>
        </authorList>
    </citation>
    <scope>NUCLEOTIDE SEQUENCE [LARGE SCALE GENOMIC DNA]</scope>
    <source>
        <strain evidence="1">K833</strain>
    </source>
</reference>
<keyword evidence="2" id="KW-1185">Reference proteome</keyword>
<dbReference type="PATRIC" id="fig|595434.4.peg.4426"/>
<organism evidence="1 2">
    <name type="scientific">Rhodopirellula islandica</name>
    <dbReference type="NCBI Taxonomy" id="595434"/>
    <lineage>
        <taxon>Bacteria</taxon>
        <taxon>Pseudomonadati</taxon>
        <taxon>Planctomycetota</taxon>
        <taxon>Planctomycetia</taxon>
        <taxon>Pirellulales</taxon>
        <taxon>Pirellulaceae</taxon>
        <taxon>Rhodopirellula</taxon>
    </lineage>
</organism>
<protein>
    <submittedName>
        <fullName evidence="1">Uncharacterized protein</fullName>
    </submittedName>
</protein>
<accession>A0A0J1ECT2</accession>
<dbReference type="EMBL" id="LECT01000038">
    <property type="protein sequence ID" value="KLU03349.1"/>
    <property type="molecule type" value="Genomic_DNA"/>
</dbReference>
<dbReference type="Proteomes" id="UP000036367">
    <property type="component" value="Unassembled WGS sequence"/>
</dbReference>
<dbReference type="AlphaFoldDB" id="A0A0J1ECT2"/>
<gene>
    <name evidence="1" type="ORF">RISK_004661</name>
</gene>
<comment type="caution">
    <text evidence="1">The sequence shown here is derived from an EMBL/GenBank/DDBJ whole genome shotgun (WGS) entry which is preliminary data.</text>
</comment>
<sequence>MLLNPGKRFTHIRRMVLFSDANYQTTKFSKINFPDAR</sequence>